<keyword evidence="3" id="KW-0597">Phosphoprotein</keyword>
<keyword evidence="6" id="KW-1133">Transmembrane helix</keyword>
<dbReference type="InterPro" id="IPR036097">
    <property type="entry name" value="HisK_dim/P_sf"/>
</dbReference>
<dbReference type="SUPFAM" id="SSF55874">
    <property type="entry name" value="ATPase domain of HSP90 chaperone/DNA topoisomerase II/histidine kinase"/>
    <property type="match status" value="1"/>
</dbReference>
<keyword evidence="5" id="KW-0418">Kinase</keyword>
<organism evidence="8 9">
    <name type="scientific">Saltatorellus ferox</name>
    <dbReference type="NCBI Taxonomy" id="2528018"/>
    <lineage>
        <taxon>Bacteria</taxon>
        <taxon>Pseudomonadati</taxon>
        <taxon>Planctomycetota</taxon>
        <taxon>Planctomycetia</taxon>
        <taxon>Planctomycetia incertae sedis</taxon>
        <taxon>Saltatorellus</taxon>
    </lineage>
</organism>
<dbReference type="InterPro" id="IPR004358">
    <property type="entry name" value="Sig_transdc_His_kin-like_C"/>
</dbReference>
<evidence type="ECO:0000313" key="8">
    <source>
        <dbReference type="EMBL" id="QDV04606.1"/>
    </source>
</evidence>
<keyword evidence="6" id="KW-0812">Transmembrane</keyword>
<dbReference type="Gene3D" id="3.30.565.10">
    <property type="entry name" value="Histidine kinase-like ATPase, C-terminal domain"/>
    <property type="match status" value="1"/>
</dbReference>
<evidence type="ECO:0000256" key="1">
    <source>
        <dbReference type="ARBA" id="ARBA00000085"/>
    </source>
</evidence>
<dbReference type="InterPro" id="IPR005467">
    <property type="entry name" value="His_kinase_dom"/>
</dbReference>
<feature type="transmembrane region" description="Helical" evidence="6">
    <location>
        <begin position="24"/>
        <end position="49"/>
    </location>
</feature>
<dbReference type="Pfam" id="PF02518">
    <property type="entry name" value="HATPase_c"/>
    <property type="match status" value="1"/>
</dbReference>
<evidence type="ECO:0000259" key="7">
    <source>
        <dbReference type="PROSITE" id="PS50109"/>
    </source>
</evidence>
<accession>A0A518EKJ7</accession>
<dbReference type="Pfam" id="PF00512">
    <property type="entry name" value="HisKA"/>
    <property type="match status" value="1"/>
</dbReference>
<keyword evidence="6" id="KW-0472">Membrane</keyword>
<evidence type="ECO:0000313" key="9">
    <source>
        <dbReference type="Proteomes" id="UP000320390"/>
    </source>
</evidence>
<comment type="catalytic activity">
    <reaction evidence="1">
        <text>ATP + protein L-histidine = ADP + protein N-phospho-L-histidine.</text>
        <dbReference type="EC" id="2.7.13.3"/>
    </reaction>
</comment>
<name>A0A518EKJ7_9BACT</name>
<dbReference type="EC" id="2.7.13.3" evidence="2"/>
<dbReference type="PANTHER" id="PTHR42878">
    <property type="entry name" value="TWO-COMPONENT HISTIDINE KINASE"/>
    <property type="match status" value="1"/>
</dbReference>
<dbReference type="Gene3D" id="1.10.287.130">
    <property type="match status" value="1"/>
</dbReference>
<dbReference type="InterPro" id="IPR003594">
    <property type="entry name" value="HATPase_dom"/>
</dbReference>
<dbReference type="AlphaFoldDB" id="A0A518EKJ7"/>
<feature type="domain" description="Histidine kinase" evidence="7">
    <location>
        <begin position="155"/>
        <end position="364"/>
    </location>
</feature>
<dbReference type="GO" id="GO:0000155">
    <property type="term" value="F:phosphorelay sensor kinase activity"/>
    <property type="evidence" value="ECO:0007669"/>
    <property type="project" value="InterPro"/>
</dbReference>
<evidence type="ECO:0000256" key="6">
    <source>
        <dbReference type="SAM" id="Phobius"/>
    </source>
</evidence>
<dbReference type="InterPro" id="IPR036890">
    <property type="entry name" value="HATPase_C_sf"/>
</dbReference>
<feature type="transmembrane region" description="Helical" evidence="6">
    <location>
        <begin position="92"/>
        <end position="112"/>
    </location>
</feature>
<dbReference type="SMART" id="SM00388">
    <property type="entry name" value="HisKA"/>
    <property type="match status" value="1"/>
</dbReference>
<dbReference type="InterPro" id="IPR003661">
    <property type="entry name" value="HisK_dim/P_dom"/>
</dbReference>
<dbReference type="GO" id="GO:0007234">
    <property type="term" value="P:osmosensory signaling via phosphorelay pathway"/>
    <property type="evidence" value="ECO:0007669"/>
    <property type="project" value="TreeGrafter"/>
</dbReference>
<keyword evidence="9" id="KW-1185">Reference proteome</keyword>
<dbReference type="PROSITE" id="PS50109">
    <property type="entry name" value="HIS_KIN"/>
    <property type="match status" value="1"/>
</dbReference>
<evidence type="ECO:0000256" key="2">
    <source>
        <dbReference type="ARBA" id="ARBA00012438"/>
    </source>
</evidence>
<dbReference type="OrthoDB" id="231918at2"/>
<sequence length="373" mass="41013">MQILFDTRDFPPRWHCGNWTDLHGWIHIVADVATGIAYFAIPAILIYFIRKREGLAFRGVAWLFALFILSCGSVHLVEATIFWWPIYRVSALFKALTAIISIVTAIALTRILPRALQLPGMAALTEKLQVEVAQRERTEEALRDRNYELDQFAGMASHDLKAPLHSIRNFARWIEEDSENSLSDESLDLLSRLQTKAGQMDELLGGLLDFTRAGAALDPVELDLTAEARATVELLTVPPDGTVEVGSLPVVTAQRGAIRLILRNVMANAIKHAGRPDVRIRVRGRMEGTDCLVEIEDNGQGIAEEYSEEIFDIFTTLQSGRDTEGSGMGLAAVRRATATLGGRVWVEPTEGGGATFVVQIPHASNVSLLGSKA</sequence>
<keyword evidence="4 8" id="KW-0808">Transferase</keyword>
<evidence type="ECO:0000256" key="4">
    <source>
        <dbReference type="ARBA" id="ARBA00022679"/>
    </source>
</evidence>
<gene>
    <name evidence="8" type="primary">cph1_2</name>
    <name evidence="8" type="ORF">Poly30_00970</name>
</gene>
<proteinExistence type="predicted"/>
<dbReference type="GO" id="GO:0030295">
    <property type="term" value="F:protein kinase activator activity"/>
    <property type="evidence" value="ECO:0007669"/>
    <property type="project" value="TreeGrafter"/>
</dbReference>
<dbReference type="RefSeq" id="WP_145194060.1">
    <property type="nucleotide sequence ID" value="NZ_CP036434.1"/>
</dbReference>
<dbReference type="CDD" id="cd00082">
    <property type="entry name" value="HisKA"/>
    <property type="match status" value="1"/>
</dbReference>
<dbReference type="GO" id="GO:0000156">
    <property type="term" value="F:phosphorelay response regulator activity"/>
    <property type="evidence" value="ECO:0007669"/>
    <property type="project" value="TreeGrafter"/>
</dbReference>
<dbReference type="SMART" id="SM00387">
    <property type="entry name" value="HATPase_c"/>
    <property type="match status" value="1"/>
</dbReference>
<dbReference type="SUPFAM" id="SSF47384">
    <property type="entry name" value="Homodimeric domain of signal transducing histidine kinase"/>
    <property type="match status" value="1"/>
</dbReference>
<evidence type="ECO:0000256" key="5">
    <source>
        <dbReference type="ARBA" id="ARBA00022777"/>
    </source>
</evidence>
<dbReference type="Pfam" id="PF25487">
    <property type="entry name" value="ETR1_N"/>
    <property type="match status" value="1"/>
</dbReference>
<dbReference type="Proteomes" id="UP000320390">
    <property type="component" value="Chromosome"/>
</dbReference>
<feature type="transmembrane region" description="Helical" evidence="6">
    <location>
        <begin position="61"/>
        <end position="86"/>
    </location>
</feature>
<reference evidence="8 9" key="1">
    <citation type="submission" date="2019-02" db="EMBL/GenBank/DDBJ databases">
        <title>Deep-cultivation of Planctomycetes and their phenomic and genomic characterization uncovers novel biology.</title>
        <authorList>
            <person name="Wiegand S."/>
            <person name="Jogler M."/>
            <person name="Boedeker C."/>
            <person name="Pinto D."/>
            <person name="Vollmers J."/>
            <person name="Rivas-Marin E."/>
            <person name="Kohn T."/>
            <person name="Peeters S.H."/>
            <person name="Heuer A."/>
            <person name="Rast P."/>
            <person name="Oberbeckmann S."/>
            <person name="Bunk B."/>
            <person name="Jeske O."/>
            <person name="Meyerdierks A."/>
            <person name="Storesund J.E."/>
            <person name="Kallscheuer N."/>
            <person name="Luecker S."/>
            <person name="Lage O.M."/>
            <person name="Pohl T."/>
            <person name="Merkel B.J."/>
            <person name="Hornburger P."/>
            <person name="Mueller R.-W."/>
            <person name="Bruemmer F."/>
            <person name="Labrenz M."/>
            <person name="Spormann A.M."/>
            <person name="Op den Camp H."/>
            <person name="Overmann J."/>
            <person name="Amann R."/>
            <person name="Jetten M.S.M."/>
            <person name="Mascher T."/>
            <person name="Medema M.H."/>
            <person name="Devos D.P."/>
            <person name="Kaster A.-K."/>
            <person name="Ovreas L."/>
            <person name="Rohde M."/>
            <person name="Galperin M.Y."/>
            <person name="Jogler C."/>
        </authorList>
    </citation>
    <scope>NUCLEOTIDE SEQUENCE [LARGE SCALE GENOMIC DNA]</scope>
    <source>
        <strain evidence="8 9">Poly30</strain>
    </source>
</reference>
<dbReference type="PANTHER" id="PTHR42878:SF15">
    <property type="entry name" value="BACTERIOPHYTOCHROME"/>
    <property type="match status" value="1"/>
</dbReference>
<protein>
    <recommendedName>
        <fullName evidence="2">histidine kinase</fullName>
        <ecNumber evidence="2">2.7.13.3</ecNumber>
    </recommendedName>
</protein>
<evidence type="ECO:0000256" key="3">
    <source>
        <dbReference type="ARBA" id="ARBA00022553"/>
    </source>
</evidence>
<dbReference type="InterPro" id="IPR058544">
    <property type="entry name" value="ETR1_N"/>
</dbReference>
<dbReference type="PRINTS" id="PR00344">
    <property type="entry name" value="BCTRLSENSOR"/>
</dbReference>
<dbReference type="InterPro" id="IPR050351">
    <property type="entry name" value="BphY/WalK/GraS-like"/>
</dbReference>
<dbReference type="EMBL" id="CP036434">
    <property type="protein sequence ID" value="QDV04606.1"/>
    <property type="molecule type" value="Genomic_DNA"/>
</dbReference>